<protein>
    <submittedName>
        <fullName evidence="2">Uncharacterized protein</fullName>
    </submittedName>
</protein>
<keyword evidence="3" id="KW-1185">Reference proteome</keyword>
<name>A0A4V3XEA5_9AGAM</name>
<feature type="compositionally biased region" description="Basic and acidic residues" evidence="1">
    <location>
        <begin position="70"/>
        <end position="85"/>
    </location>
</feature>
<comment type="caution">
    <text evidence="2">The sequence shown here is derived from an EMBL/GenBank/DDBJ whole genome shotgun (WGS) entry which is preliminary data.</text>
</comment>
<evidence type="ECO:0000313" key="3">
    <source>
        <dbReference type="Proteomes" id="UP000310158"/>
    </source>
</evidence>
<sequence length="171" mass="19685">MLAKQHIEARDDTIMANHAQIVLQNVYLDKQNQALYAKENKKESGHTKLFIDEKGRWLNEGELITALERDKERRNRKQAAKEQRGVKRAQKRALKAEMEATWNTAKDTHTAAVKEWKKACEELTRQKVLKKNHPKAPVRPQKADITAAIQVEHEEEQSDELSSSSFESDGE</sequence>
<evidence type="ECO:0000256" key="1">
    <source>
        <dbReference type="SAM" id="MobiDB-lite"/>
    </source>
</evidence>
<feature type="region of interest" description="Disordered" evidence="1">
    <location>
        <begin position="128"/>
        <end position="171"/>
    </location>
</feature>
<dbReference type="AlphaFoldDB" id="A0A4V3XEA5"/>
<feature type="compositionally biased region" description="Low complexity" evidence="1">
    <location>
        <begin position="160"/>
        <end position="171"/>
    </location>
</feature>
<feature type="region of interest" description="Disordered" evidence="1">
    <location>
        <begin position="70"/>
        <end position="91"/>
    </location>
</feature>
<gene>
    <name evidence="2" type="ORF">EW146_g7261</name>
</gene>
<dbReference type="OrthoDB" id="3269297at2759"/>
<dbReference type="EMBL" id="SGPL01000404">
    <property type="protein sequence ID" value="THH12903.1"/>
    <property type="molecule type" value="Genomic_DNA"/>
</dbReference>
<organism evidence="2 3">
    <name type="scientific">Bondarzewia mesenterica</name>
    <dbReference type="NCBI Taxonomy" id="1095465"/>
    <lineage>
        <taxon>Eukaryota</taxon>
        <taxon>Fungi</taxon>
        <taxon>Dikarya</taxon>
        <taxon>Basidiomycota</taxon>
        <taxon>Agaricomycotina</taxon>
        <taxon>Agaricomycetes</taxon>
        <taxon>Russulales</taxon>
        <taxon>Bondarzewiaceae</taxon>
        <taxon>Bondarzewia</taxon>
    </lineage>
</organism>
<reference evidence="2 3" key="1">
    <citation type="submission" date="2019-02" db="EMBL/GenBank/DDBJ databases">
        <title>Genome sequencing of the rare red list fungi Bondarzewia mesenterica.</title>
        <authorList>
            <person name="Buettner E."/>
            <person name="Kellner H."/>
        </authorList>
    </citation>
    <scope>NUCLEOTIDE SEQUENCE [LARGE SCALE GENOMIC DNA]</scope>
    <source>
        <strain evidence="2 3">DSM 108281</strain>
    </source>
</reference>
<proteinExistence type="predicted"/>
<dbReference type="Proteomes" id="UP000310158">
    <property type="component" value="Unassembled WGS sequence"/>
</dbReference>
<evidence type="ECO:0000313" key="2">
    <source>
        <dbReference type="EMBL" id="THH12903.1"/>
    </source>
</evidence>
<accession>A0A4V3XEA5</accession>